<dbReference type="Proteomes" id="UP000243515">
    <property type="component" value="Unassembled WGS sequence"/>
</dbReference>
<evidence type="ECO:0000313" key="4">
    <source>
        <dbReference type="Proteomes" id="UP000243515"/>
    </source>
</evidence>
<comment type="caution">
    <text evidence="3">The sequence shown here is derived from an EMBL/GenBank/DDBJ whole genome shotgun (WGS) entry which is preliminary data.</text>
</comment>
<name>A0A232LUX3_9EURO</name>
<gene>
    <name evidence="3" type="ORF">Egran_04268</name>
</gene>
<feature type="region of interest" description="Disordered" evidence="1">
    <location>
        <begin position="61"/>
        <end position="123"/>
    </location>
</feature>
<protein>
    <recommendedName>
        <fullName evidence="2">Fungal-type protein kinase domain-containing protein</fullName>
    </recommendedName>
</protein>
<dbReference type="EMBL" id="NPHW01004405">
    <property type="protein sequence ID" value="OXV07971.1"/>
    <property type="molecule type" value="Genomic_DNA"/>
</dbReference>
<reference evidence="3 4" key="1">
    <citation type="journal article" date="2015" name="Environ. Microbiol.">
        <title>Metagenome sequence of Elaphomyces granulatus from sporocarp tissue reveals Ascomycota ectomycorrhizal fingerprints of genome expansion and a Proteobacteria-rich microbiome.</title>
        <authorList>
            <person name="Quandt C.A."/>
            <person name="Kohler A."/>
            <person name="Hesse C.N."/>
            <person name="Sharpton T.J."/>
            <person name="Martin F."/>
            <person name="Spatafora J.W."/>
        </authorList>
    </citation>
    <scope>NUCLEOTIDE SEQUENCE [LARGE SCALE GENOMIC DNA]</scope>
    <source>
        <strain evidence="3 4">OSC145934</strain>
    </source>
</reference>
<proteinExistence type="predicted"/>
<keyword evidence="4" id="KW-1185">Reference proteome</keyword>
<accession>A0A232LUX3</accession>
<evidence type="ECO:0000256" key="1">
    <source>
        <dbReference type="SAM" id="MobiDB-lite"/>
    </source>
</evidence>
<dbReference type="Pfam" id="PF17667">
    <property type="entry name" value="Pkinase_fungal"/>
    <property type="match status" value="1"/>
</dbReference>
<dbReference type="OrthoDB" id="4353729at2759"/>
<feature type="domain" description="Fungal-type protein kinase" evidence="2">
    <location>
        <begin position="1"/>
        <end position="56"/>
    </location>
</feature>
<evidence type="ECO:0000313" key="3">
    <source>
        <dbReference type="EMBL" id="OXV07971.1"/>
    </source>
</evidence>
<organism evidence="3 4">
    <name type="scientific">Elaphomyces granulatus</name>
    <dbReference type="NCBI Taxonomy" id="519963"/>
    <lineage>
        <taxon>Eukaryota</taxon>
        <taxon>Fungi</taxon>
        <taxon>Dikarya</taxon>
        <taxon>Ascomycota</taxon>
        <taxon>Pezizomycotina</taxon>
        <taxon>Eurotiomycetes</taxon>
        <taxon>Eurotiomycetidae</taxon>
        <taxon>Eurotiales</taxon>
        <taxon>Elaphomycetaceae</taxon>
        <taxon>Elaphomyces</taxon>
    </lineage>
</organism>
<evidence type="ECO:0000259" key="2">
    <source>
        <dbReference type="Pfam" id="PF17667"/>
    </source>
</evidence>
<dbReference type="AlphaFoldDB" id="A0A232LUX3"/>
<dbReference type="InterPro" id="IPR040976">
    <property type="entry name" value="Pkinase_fungal"/>
</dbReference>
<sequence>MEVWIFDRSGAYGVAFDIHDQPERFIQVTAGYTMMSDEELGLDMFMEQNSDGRFIILPQDASPSFRGRPTSDGPKRSFSVSEALKASPTCSAAMISPPSQKSAPTSRLENHTGSETPPARRHPFHSLFRNLSRLVLSPLASLVV</sequence>
<feature type="compositionally biased region" description="Polar residues" evidence="1">
    <location>
        <begin position="97"/>
        <end position="115"/>
    </location>
</feature>